<dbReference type="PANTHER" id="PTHR28152:SF1">
    <property type="entry name" value="HYDROXYACYL-THIOESTER DEHYDRATASE TYPE 2, MITOCHONDRIAL"/>
    <property type="match status" value="1"/>
</dbReference>
<comment type="caution">
    <text evidence="1">The sequence shown here is derived from an EMBL/GenBank/DDBJ whole genome shotgun (WGS) entry which is preliminary data.</text>
</comment>
<dbReference type="GO" id="GO:0005739">
    <property type="term" value="C:mitochondrion"/>
    <property type="evidence" value="ECO:0007669"/>
    <property type="project" value="TreeGrafter"/>
</dbReference>
<dbReference type="EMBL" id="MU157830">
    <property type="protein sequence ID" value="KAF9533025.1"/>
    <property type="molecule type" value="Genomic_DNA"/>
</dbReference>
<organism evidence="1 2">
    <name type="scientific">Crepidotus variabilis</name>
    <dbReference type="NCBI Taxonomy" id="179855"/>
    <lineage>
        <taxon>Eukaryota</taxon>
        <taxon>Fungi</taxon>
        <taxon>Dikarya</taxon>
        <taxon>Basidiomycota</taxon>
        <taxon>Agaricomycotina</taxon>
        <taxon>Agaricomycetes</taxon>
        <taxon>Agaricomycetidae</taxon>
        <taxon>Agaricales</taxon>
        <taxon>Agaricineae</taxon>
        <taxon>Crepidotaceae</taxon>
        <taxon>Crepidotus</taxon>
    </lineage>
</organism>
<evidence type="ECO:0000313" key="1">
    <source>
        <dbReference type="EMBL" id="KAF9533025.1"/>
    </source>
</evidence>
<protein>
    <submittedName>
        <fullName evidence="1">Uncharacterized protein</fullName>
    </submittedName>
</protein>
<keyword evidence="2" id="KW-1185">Reference proteome</keyword>
<dbReference type="Proteomes" id="UP000807306">
    <property type="component" value="Unassembled WGS sequence"/>
</dbReference>
<reference evidence="1" key="1">
    <citation type="submission" date="2020-11" db="EMBL/GenBank/DDBJ databases">
        <authorList>
            <consortium name="DOE Joint Genome Institute"/>
            <person name="Ahrendt S."/>
            <person name="Riley R."/>
            <person name="Andreopoulos W."/>
            <person name="Labutti K."/>
            <person name="Pangilinan J."/>
            <person name="Ruiz-Duenas F.J."/>
            <person name="Barrasa J.M."/>
            <person name="Sanchez-Garcia M."/>
            <person name="Camarero S."/>
            <person name="Miyauchi S."/>
            <person name="Serrano A."/>
            <person name="Linde D."/>
            <person name="Babiker R."/>
            <person name="Drula E."/>
            <person name="Ayuso-Fernandez I."/>
            <person name="Pacheco R."/>
            <person name="Padilla G."/>
            <person name="Ferreira P."/>
            <person name="Barriuso J."/>
            <person name="Kellner H."/>
            <person name="Castanera R."/>
            <person name="Alfaro M."/>
            <person name="Ramirez L."/>
            <person name="Pisabarro A.G."/>
            <person name="Kuo A."/>
            <person name="Tritt A."/>
            <person name="Lipzen A."/>
            <person name="He G."/>
            <person name="Yan M."/>
            <person name="Ng V."/>
            <person name="Cullen D."/>
            <person name="Martin F."/>
            <person name="Rosso M.-N."/>
            <person name="Henrissat B."/>
            <person name="Hibbett D."/>
            <person name="Martinez A.T."/>
            <person name="Grigoriev I.V."/>
        </authorList>
    </citation>
    <scope>NUCLEOTIDE SEQUENCE</scope>
    <source>
        <strain evidence="1">CBS 506.95</strain>
    </source>
</reference>
<dbReference type="AlphaFoldDB" id="A0A9P6EPJ0"/>
<proteinExistence type="predicted"/>
<gene>
    <name evidence="1" type="ORF">CPB83DRAFT_806774</name>
</gene>
<dbReference type="PANTHER" id="PTHR28152">
    <property type="entry name" value="HYDROXYACYL-THIOESTER DEHYDRATASE TYPE 2, MITOCHONDRIAL"/>
    <property type="match status" value="1"/>
</dbReference>
<name>A0A9P6EPJ0_9AGAR</name>
<dbReference type="InterPro" id="IPR029069">
    <property type="entry name" value="HotDog_dom_sf"/>
</dbReference>
<sequence length="347" mass="39231">MYLQVFRFSPQISRRNLPVYLARQKLFSSSSNSAVLTDDELKNLDAWTVSHQTVTSHDPLTAEQVHDLFITMPTRDGGRLPFEAPVAGQPLPHGYHLPFFHAKRPSYELREDGTENDHSPPSPFLTRMWVGGSMTWNNELPLKIGIKTKASSRVQDTKMRGVEAGNPKLFARKAIQYVQEGQTVPSLTEERTHVYLHSGIYAKAAKIFDRPVQVPNGPIAFSFKFSTSPVSLFRYSAIMFNAHLIHYDPEYSQKVEGYPERLVHGPLTAQMLLDVTKLQMPGLALRSFDYRATNPFFVNQEATIFGHINESEDMVEVWCQDNASKAVVMTGKVHYTADESNLEVKSL</sequence>
<evidence type="ECO:0000313" key="2">
    <source>
        <dbReference type="Proteomes" id="UP000807306"/>
    </source>
</evidence>
<dbReference type="InterPro" id="IPR052741">
    <property type="entry name" value="Mitochondrial_HTD2"/>
</dbReference>
<dbReference type="SUPFAM" id="SSF54637">
    <property type="entry name" value="Thioesterase/thiol ester dehydrase-isomerase"/>
    <property type="match status" value="1"/>
</dbReference>
<dbReference type="GO" id="GO:0019171">
    <property type="term" value="F:(3R)-hydroxyacyl-[acyl-carrier-protein] dehydratase activity"/>
    <property type="evidence" value="ECO:0007669"/>
    <property type="project" value="TreeGrafter"/>
</dbReference>
<dbReference type="OrthoDB" id="3257538at2759"/>
<accession>A0A9P6EPJ0</accession>
<dbReference type="Gene3D" id="3.10.129.10">
    <property type="entry name" value="Hotdog Thioesterase"/>
    <property type="match status" value="1"/>
</dbReference>